<evidence type="ECO:0000313" key="1">
    <source>
        <dbReference type="EMBL" id="PVH33793.1"/>
    </source>
</evidence>
<protein>
    <submittedName>
        <fullName evidence="1">Uncharacterized protein</fullName>
    </submittedName>
</protein>
<sequence>MLLECCYAKDVWWGLLNSIDCICTFPQQQHFQLQDWWRHLSVLQPREKRKGFHSIFMLTAWHLWKERDNRLFRNSSATAVQLRGLILQEALLWVAAGAAKLGELLPG</sequence>
<gene>
    <name evidence="1" type="ORF">PAHAL_8G066600</name>
</gene>
<name>A0A2T8I7Z8_9POAL</name>
<accession>A0A2T8I7Z8</accession>
<dbReference type="Proteomes" id="UP000243499">
    <property type="component" value="Chromosome 8"/>
</dbReference>
<proteinExistence type="predicted"/>
<dbReference type="Gramene" id="PVH33793">
    <property type="protein sequence ID" value="PVH33793"/>
    <property type="gene ID" value="PAHAL_8G066600"/>
</dbReference>
<organism evidence="1">
    <name type="scientific">Panicum hallii</name>
    <dbReference type="NCBI Taxonomy" id="206008"/>
    <lineage>
        <taxon>Eukaryota</taxon>
        <taxon>Viridiplantae</taxon>
        <taxon>Streptophyta</taxon>
        <taxon>Embryophyta</taxon>
        <taxon>Tracheophyta</taxon>
        <taxon>Spermatophyta</taxon>
        <taxon>Magnoliopsida</taxon>
        <taxon>Liliopsida</taxon>
        <taxon>Poales</taxon>
        <taxon>Poaceae</taxon>
        <taxon>PACMAD clade</taxon>
        <taxon>Panicoideae</taxon>
        <taxon>Panicodae</taxon>
        <taxon>Paniceae</taxon>
        <taxon>Panicinae</taxon>
        <taxon>Panicum</taxon>
        <taxon>Panicum sect. Panicum</taxon>
    </lineage>
</organism>
<dbReference type="EMBL" id="CM008053">
    <property type="protein sequence ID" value="PVH33793.1"/>
    <property type="molecule type" value="Genomic_DNA"/>
</dbReference>
<dbReference type="AlphaFoldDB" id="A0A2T8I7Z8"/>
<reference evidence="1" key="1">
    <citation type="submission" date="2018-04" db="EMBL/GenBank/DDBJ databases">
        <title>WGS assembly of Panicum hallii.</title>
        <authorList>
            <person name="Lovell J."/>
            <person name="Jenkins J."/>
            <person name="Lowry D."/>
            <person name="Mamidi S."/>
            <person name="Sreedasyam A."/>
            <person name="Weng X."/>
            <person name="Barry K."/>
            <person name="Bonette J."/>
            <person name="Campitelli B."/>
            <person name="Daum C."/>
            <person name="Gordon S."/>
            <person name="Gould B."/>
            <person name="Lipzen A."/>
            <person name="Macqueen A."/>
            <person name="Palacio-Mejia J."/>
            <person name="Plott C."/>
            <person name="Shakirov E."/>
            <person name="Shu S."/>
            <person name="Yoshinaga Y."/>
            <person name="Zane M."/>
            <person name="Rokhsar D."/>
            <person name="Grimwood J."/>
            <person name="Schmutz J."/>
            <person name="Juenger T."/>
        </authorList>
    </citation>
    <scope>NUCLEOTIDE SEQUENCE [LARGE SCALE GENOMIC DNA]</scope>
    <source>
        <strain evidence="1">FIL2</strain>
    </source>
</reference>